<dbReference type="EMBL" id="LT607410">
    <property type="protein sequence ID" value="SCF41782.1"/>
    <property type="molecule type" value="Genomic_DNA"/>
</dbReference>
<proteinExistence type="predicted"/>
<gene>
    <name evidence="1" type="ORF">GA0074696_5587</name>
</gene>
<dbReference type="RefSeq" id="WP_088963790.1">
    <property type="nucleotide sequence ID" value="NZ_LT607410.1"/>
</dbReference>
<organism evidence="1 2">
    <name type="scientific">Micromonospora purpureochromogenes</name>
    <dbReference type="NCBI Taxonomy" id="47872"/>
    <lineage>
        <taxon>Bacteria</taxon>
        <taxon>Bacillati</taxon>
        <taxon>Actinomycetota</taxon>
        <taxon>Actinomycetes</taxon>
        <taxon>Micromonosporales</taxon>
        <taxon>Micromonosporaceae</taxon>
        <taxon>Micromonospora</taxon>
    </lineage>
</organism>
<name>A0A1C5A955_9ACTN</name>
<evidence type="ECO:0000313" key="2">
    <source>
        <dbReference type="Proteomes" id="UP000198228"/>
    </source>
</evidence>
<protein>
    <recommendedName>
        <fullName evidence="3">Tetracycline repressor TetR C-terminal domain-containing protein</fullName>
    </recommendedName>
</protein>
<evidence type="ECO:0008006" key="3">
    <source>
        <dbReference type="Google" id="ProtNLM"/>
    </source>
</evidence>
<reference evidence="1 2" key="1">
    <citation type="submission" date="2016-06" db="EMBL/GenBank/DDBJ databases">
        <authorList>
            <person name="Kjaerup R.B."/>
            <person name="Dalgaard T.S."/>
            <person name="Juul-Madsen H.R."/>
        </authorList>
    </citation>
    <scope>NUCLEOTIDE SEQUENCE [LARGE SCALE GENOMIC DNA]</scope>
    <source>
        <strain evidence="1 2">DSM 43821</strain>
    </source>
</reference>
<dbReference type="AlphaFoldDB" id="A0A1C5A955"/>
<evidence type="ECO:0000313" key="1">
    <source>
        <dbReference type="EMBL" id="SCF41782.1"/>
    </source>
</evidence>
<sequence>MPRDDWKGLVNQILYGLIFTAELDDAAAARMAEAMVERRSFGAGPRVYAAAIARARRHRGPLTDELPTPHDEEPFREFLELLAVQLDARRPWRRTTS</sequence>
<dbReference type="Proteomes" id="UP000198228">
    <property type="component" value="Chromosome I"/>
</dbReference>
<accession>A0A1C5A955</accession>